<evidence type="ECO:0000313" key="9">
    <source>
        <dbReference type="Proteomes" id="UP001183202"/>
    </source>
</evidence>
<dbReference type="PANTHER" id="PTHR43791">
    <property type="entry name" value="PERMEASE-RELATED"/>
    <property type="match status" value="1"/>
</dbReference>
<feature type="transmembrane region" description="Helical" evidence="6">
    <location>
        <begin position="21"/>
        <end position="38"/>
    </location>
</feature>
<comment type="subcellular location">
    <subcellularLocation>
        <location evidence="1">Cell membrane</location>
        <topology evidence="1">Multi-pass membrane protein</topology>
    </subcellularLocation>
</comment>
<feature type="transmembrane region" description="Helical" evidence="6">
    <location>
        <begin position="183"/>
        <end position="203"/>
    </location>
</feature>
<evidence type="ECO:0000313" key="8">
    <source>
        <dbReference type="EMBL" id="MDT0352442.1"/>
    </source>
</evidence>
<dbReference type="EMBL" id="JAVREJ010000018">
    <property type="protein sequence ID" value="MDT0352442.1"/>
    <property type="molecule type" value="Genomic_DNA"/>
</dbReference>
<keyword evidence="2" id="KW-0813">Transport</keyword>
<evidence type="ECO:0000259" key="7">
    <source>
        <dbReference type="PROSITE" id="PS50850"/>
    </source>
</evidence>
<keyword evidence="5 6" id="KW-0472">Membrane</keyword>
<dbReference type="Gene3D" id="1.20.1250.20">
    <property type="entry name" value="MFS general substrate transporter like domains"/>
    <property type="match status" value="2"/>
</dbReference>
<feature type="transmembrane region" description="Helical" evidence="6">
    <location>
        <begin position="317"/>
        <end position="336"/>
    </location>
</feature>
<protein>
    <submittedName>
        <fullName evidence="8">MFS transporter</fullName>
    </submittedName>
</protein>
<comment type="caution">
    <text evidence="8">The sequence shown here is derived from an EMBL/GenBank/DDBJ whole genome shotgun (WGS) entry which is preliminary data.</text>
</comment>
<feature type="transmembrane region" description="Helical" evidence="6">
    <location>
        <begin position="374"/>
        <end position="396"/>
    </location>
</feature>
<keyword evidence="3 6" id="KW-0812">Transmembrane</keyword>
<dbReference type="PROSITE" id="PS50850">
    <property type="entry name" value="MFS"/>
    <property type="match status" value="1"/>
</dbReference>
<evidence type="ECO:0000256" key="1">
    <source>
        <dbReference type="ARBA" id="ARBA00004651"/>
    </source>
</evidence>
<feature type="domain" description="Major facilitator superfamily (MFS) profile" evidence="7">
    <location>
        <begin position="25"/>
        <end position="432"/>
    </location>
</feature>
<feature type="transmembrane region" description="Helical" evidence="6">
    <location>
        <begin position="342"/>
        <end position="362"/>
    </location>
</feature>
<dbReference type="Proteomes" id="UP001183202">
    <property type="component" value="Unassembled WGS sequence"/>
</dbReference>
<name>A0ABU2NEQ0_9PSEU</name>
<dbReference type="SUPFAM" id="SSF103473">
    <property type="entry name" value="MFS general substrate transporter"/>
    <property type="match status" value="1"/>
</dbReference>
<proteinExistence type="predicted"/>
<keyword evidence="9" id="KW-1185">Reference proteome</keyword>
<feature type="transmembrane region" description="Helical" evidence="6">
    <location>
        <begin position="91"/>
        <end position="110"/>
    </location>
</feature>
<dbReference type="PANTHER" id="PTHR43791:SF36">
    <property type="entry name" value="TRANSPORTER, PUTATIVE (AFU_ORTHOLOGUE AFUA_6G08340)-RELATED"/>
    <property type="match status" value="1"/>
</dbReference>
<dbReference type="InterPro" id="IPR020846">
    <property type="entry name" value="MFS_dom"/>
</dbReference>
<feature type="transmembrane region" description="Helical" evidence="6">
    <location>
        <begin position="249"/>
        <end position="272"/>
    </location>
</feature>
<feature type="transmembrane region" description="Helical" evidence="6">
    <location>
        <begin position="408"/>
        <end position="428"/>
    </location>
</feature>
<feature type="transmembrane region" description="Helical" evidence="6">
    <location>
        <begin position="284"/>
        <end position="305"/>
    </location>
</feature>
<evidence type="ECO:0000256" key="5">
    <source>
        <dbReference type="ARBA" id="ARBA00023136"/>
    </source>
</evidence>
<keyword evidence="4 6" id="KW-1133">Transmembrane helix</keyword>
<evidence type="ECO:0000256" key="3">
    <source>
        <dbReference type="ARBA" id="ARBA00022692"/>
    </source>
</evidence>
<evidence type="ECO:0000256" key="6">
    <source>
        <dbReference type="SAM" id="Phobius"/>
    </source>
</evidence>
<dbReference type="RefSeq" id="WP_311558946.1">
    <property type="nucleotide sequence ID" value="NZ_JAVREJ010000018.1"/>
</dbReference>
<dbReference type="CDD" id="cd17319">
    <property type="entry name" value="MFS_ExuT_GudP_like"/>
    <property type="match status" value="1"/>
</dbReference>
<feature type="transmembrane region" description="Helical" evidence="6">
    <location>
        <begin position="50"/>
        <end position="75"/>
    </location>
</feature>
<reference evidence="9" key="1">
    <citation type="submission" date="2023-07" db="EMBL/GenBank/DDBJ databases">
        <title>30 novel species of actinomycetes from the DSMZ collection.</title>
        <authorList>
            <person name="Nouioui I."/>
        </authorList>
    </citation>
    <scope>NUCLEOTIDE SEQUENCE [LARGE SCALE GENOMIC DNA]</scope>
    <source>
        <strain evidence="9">DSM 45834</strain>
    </source>
</reference>
<organism evidence="8 9">
    <name type="scientific">Pseudonocardia charpentierae</name>
    <dbReference type="NCBI Taxonomy" id="3075545"/>
    <lineage>
        <taxon>Bacteria</taxon>
        <taxon>Bacillati</taxon>
        <taxon>Actinomycetota</taxon>
        <taxon>Actinomycetes</taxon>
        <taxon>Pseudonocardiales</taxon>
        <taxon>Pseudonocardiaceae</taxon>
        <taxon>Pseudonocardia</taxon>
    </lineage>
</organism>
<gene>
    <name evidence="8" type="ORF">RM445_23215</name>
</gene>
<evidence type="ECO:0000256" key="2">
    <source>
        <dbReference type="ARBA" id="ARBA00022448"/>
    </source>
</evidence>
<feature type="transmembrane region" description="Helical" evidence="6">
    <location>
        <begin position="149"/>
        <end position="171"/>
    </location>
</feature>
<dbReference type="InterPro" id="IPR036259">
    <property type="entry name" value="MFS_trans_sf"/>
</dbReference>
<dbReference type="InterPro" id="IPR011701">
    <property type="entry name" value="MFS"/>
</dbReference>
<feature type="transmembrane region" description="Helical" evidence="6">
    <location>
        <begin position="116"/>
        <end position="142"/>
    </location>
</feature>
<sequence length="450" mass="48013">MTTRSTNTETDPLHARATRKVMLHLLPVMFGVYFMSYIDRTNVALAKPHLAADVGIGAAAFGFGAGVFFISYAFLEIPSNLLMYRVGPRRWIARIAVTWGALSALMMFVQGEISFYVMRFLLGAAEAGLYPALMYMVTLWFAQRHRATVIGLIYLAPTTALIVGSPLGGGLMELDDLLGLHGWQWMFLIEGLVTVLVGVLVWFKLPSVPSEAPWLTREEAAVLTERAGGGDAHTETRIRGNVKKAFGRPFVVVVALIYFFNQITNVGIVFNIPSIVESLGIEGSFLIGLVSGSAGIGATIGVLLVPRIFRNHPHREAAAVGLLAAATTVVAVGYALSTSPVVRILLITISMIFVFGTLPLFWSIAMARMSGLMAAAGLAFINTVGLIGGFVGPYLFGIVEDATGNPSGGFYVVIASSVVGVLLAPVLARAIRSEDAQTTPAVKPVPAPEA</sequence>
<dbReference type="Pfam" id="PF07690">
    <property type="entry name" value="MFS_1"/>
    <property type="match status" value="1"/>
</dbReference>
<accession>A0ABU2NEQ0</accession>
<evidence type="ECO:0000256" key="4">
    <source>
        <dbReference type="ARBA" id="ARBA00022989"/>
    </source>
</evidence>